<accession>A0A6M8UD77</accession>
<organism evidence="2 3">
    <name type="scientific">Paramixta manurensis</name>
    <dbReference type="NCBI Taxonomy" id="2740817"/>
    <lineage>
        <taxon>Bacteria</taxon>
        <taxon>Pseudomonadati</taxon>
        <taxon>Pseudomonadota</taxon>
        <taxon>Gammaproteobacteria</taxon>
        <taxon>Enterobacterales</taxon>
        <taxon>Erwiniaceae</taxon>
        <taxon>Paramixta</taxon>
    </lineage>
</organism>
<keyword evidence="3" id="KW-1185">Reference proteome</keyword>
<sequence>MKNFNFVYWRKMLFCLAWLFSFPALAVNCQRAATLIENTLCSSPELRWLDDNLQQRYQQEIITNPQVIWQQQQEWQKARDACVSNVCLQRAYLQRISGLSQADRSLKLEGSWWNKSAPNGNGGVLTFSRVSRWGYEMSATSWAGVNRVSLTGEGRLFYGISLVDNLQDARDCRILVIPRADGTLDVSSNSDYGCKIFVPQGIMLDGIYVRADSDPRPAASLLTLGIFPTREMDDRFRKLVGNDYENYVKTANSYAYSDDLDNQGATVMTLAVKGMANRKAALIRYTSSGKIWAMRVEPTPDNHLKFIYVTTEADKTMMPKTLSSWRQNFPG</sequence>
<dbReference type="PANTHER" id="PTHR37549">
    <property type="entry name" value="LIPOPROTEIN LPRI"/>
    <property type="match status" value="1"/>
</dbReference>
<dbReference type="Proteomes" id="UP000505325">
    <property type="component" value="Chromosome"/>
</dbReference>
<dbReference type="PANTHER" id="PTHR37549:SF1">
    <property type="entry name" value="LIPOPROTEIN LPRI"/>
    <property type="match status" value="1"/>
</dbReference>
<proteinExistence type="predicted"/>
<dbReference type="GO" id="GO:0005576">
    <property type="term" value="C:extracellular region"/>
    <property type="evidence" value="ECO:0007669"/>
    <property type="project" value="TreeGrafter"/>
</dbReference>
<gene>
    <name evidence="2" type="ORF">PMPD1_0628</name>
</gene>
<dbReference type="AlphaFoldDB" id="A0A6M8UD77"/>
<dbReference type="KEGG" id="pmak:PMPD1_0628"/>
<name>A0A6M8UD77_9GAMM</name>
<evidence type="ECO:0000313" key="2">
    <source>
        <dbReference type="EMBL" id="QKJ85600.1"/>
    </source>
</evidence>
<feature type="signal peptide" evidence="1">
    <location>
        <begin position="1"/>
        <end position="26"/>
    </location>
</feature>
<dbReference type="EMBL" id="CP054212">
    <property type="protein sequence ID" value="QKJ85600.1"/>
    <property type="molecule type" value="Genomic_DNA"/>
</dbReference>
<keyword evidence="1" id="KW-0732">Signal</keyword>
<evidence type="ECO:0000256" key="1">
    <source>
        <dbReference type="SAM" id="SignalP"/>
    </source>
</evidence>
<protein>
    <recommendedName>
        <fullName evidence="4">DUF1311 domain-containing protein</fullName>
    </recommendedName>
</protein>
<dbReference type="InterPro" id="IPR052755">
    <property type="entry name" value="Lysozyme_Inhibitor_LprI"/>
</dbReference>
<dbReference type="RefSeq" id="WP_173632674.1">
    <property type="nucleotide sequence ID" value="NZ_CP054212.1"/>
</dbReference>
<evidence type="ECO:0000313" key="3">
    <source>
        <dbReference type="Proteomes" id="UP000505325"/>
    </source>
</evidence>
<evidence type="ECO:0008006" key="4">
    <source>
        <dbReference type="Google" id="ProtNLM"/>
    </source>
</evidence>
<feature type="chain" id="PRO_5026879647" description="DUF1311 domain-containing protein" evidence="1">
    <location>
        <begin position="27"/>
        <end position="331"/>
    </location>
</feature>
<reference evidence="2 3" key="1">
    <citation type="submission" date="2020-06" db="EMBL/GenBank/DDBJ databases">
        <title>Genome sequence of Paramixta manurensis strain PD-1.</title>
        <authorList>
            <person name="Lee C.W."/>
            <person name="Kim J."/>
        </authorList>
    </citation>
    <scope>NUCLEOTIDE SEQUENCE [LARGE SCALE GENOMIC DNA]</scope>
    <source>
        <strain evidence="2 3">PD-1</strain>
    </source>
</reference>